<evidence type="ECO:0000313" key="4">
    <source>
        <dbReference type="EMBL" id="MFO7194288.1"/>
    </source>
</evidence>
<dbReference type="Proteomes" id="UP000249324">
    <property type="component" value="Unassembled WGS sequence"/>
</dbReference>
<organism evidence="4 5">
    <name type="scientific">Thermocrispum agreste</name>
    <dbReference type="NCBI Taxonomy" id="37925"/>
    <lineage>
        <taxon>Bacteria</taxon>
        <taxon>Bacillati</taxon>
        <taxon>Actinomycetota</taxon>
        <taxon>Actinomycetes</taxon>
        <taxon>Pseudonocardiales</taxon>
        <taxon>Pseudonocardiaceae</taxon>
        <taxon>Thermocrispum</taxon>
    </lineage>
</organism>
<dbReference type="InterPro" id="IPR019692">
    <property type="entry name" value="CFP-6_PH"/>
</dbReference>
<evidence type="ECO:0000256" key="2">
    <source>
        <dbReference type="SAM" id="Phobius"/>
    </source>
</evidence>
<evidence type="ECO:0000313" key="5">
    <source>
        <dbReference type="Proteomes" id="UP000249324"/>
    </source>
</evidence>
<feature type="domain" description="Low molecular weight protein antigen 6 PH" evidence="3">
    <location>
        <begin position="65"/>
        <end position="134"/>
    </location>
</feature>
<name>A0ABD6FK93_9PSEU</name>
<dbReference type="Pfam" id="PF10756">
    <property type="entry name" value="bPH_6"/>
    <property type="match status" value="1"/>
</dbReference>
<evidence type="ECO:0000256" key="1">
    <source>
        <dbReference type="SAM" id="MobiDB-lite"/>
    </source>
</evidence>
<feature type="compositionally biased region" description="Basic and acidic residues" evidence="1">
    <location>
        <begin position="141"/>
        <end position="167"/>
    </location>
</feature>
<keyword evidence="2" id="KW-1133">Transmembrane helix</keyword>
<dbReference type="EMBL" id="QGUI02000416">
    <property type="protein sequence ID" value="MFO7194288.1"/>
    <property type="molecule type" value="Genomic_DNA"/>
</dbReference>
<evidence type="ECO:0000259" key="3">
    <source>
        <dbReference type="Pfam" id="PF10756"/>
    </source>
</evidence>
<comment type="caution">
    <text evidence="4">The sequence shown here is derived from an EMBL/GenBank/DDBJ whole genome shotgun (WGS) entry which is preliminary data.</text>
</comment>
<keyword evidence="2" id="KW-0812">Transmembrane</keyword>
<feature type="non-terminal residue" evidence="4">
    <location>
        <position position="183"/>
    </location>
</feature>
<dbReference type="AlphaFoldDB" id="A0ABD6FK93"/>
<sequence>MSEKSEPQPSTPERPPVKEATFRMPRVAVVAAFLAMVSATPFAWSSWWLATVYLLPIGFAVWVLRTQTTVDATGLTARTVFGSRFIGWGELTGLSVVSDAKVFAVLADKEQVRLPGVRARHLPIIAVLSGGRIPAFPPMPEKPREDQDDAGTKQEDAPADGVGKDASADTAKAPTGTSETAAE</sequence>
<keyword evidence="2" id="KW-0472">Membrane</keyword>
<feature type="transmembrane region" description="Helical" evidence="2">
    <location>
        <begin position="45"/>
        <end position="64"/>
    </location>
</feature>
<protein>
    <submittedName>
        <fullName evidence="4">PH domain-containing protein</fullName>
    </submittedName>
</protein>
<feature type="region of interest" description="Disordered" evidence="1">
    <location>
        <begin position="135"/>
        <end position="183"/>
    </location>
</feature>
<proteinExistence type="predicted"/>
<reference evidence="4 5" key="1">
    <citation type="journal article" date="2021" name="BMC Genomics">
        <title>Genome-resolved metagenome and metatranscriptome analyses of thermophilic composting reveal key bacterial players and their metabolic interactions.</title>
        <authorList>
            <person name="Braga L.P.P."/>
            <person name="Pereira R.V."/>
            <person name="Martins L.F."/>
            <person name="Moura L.M.S."/>
            <person name="Sanchez F.B."/>
            <person name="Patane J.S.L."/>
            <person name="da Silva A.M."/>
            <person name="Setubal J.C."/>
        </authorList>
    </citation>
    <scope>NUCLEOTIDE SEQUENCE [LARGE SCALE GENOMIC DNA]</scope>
    <source>
        <strain evidence="4">ZC4RG45</strain>
    </source>
</reference>
<gene>
    <name evidence="4" type="ORF">DIU77_018775</name>
</gene>
<accession>A0ABD6FK93</accession>